<reference evidence="1" key="1">
    <citation type="submission" date="2021-08" db="EMBL/GenBank/DDBJ databases">
        <title>The first chromosome-level gecko genome reveals the dynamic sex chromosomes of Neotropical dwarf geckos (Sphaerodactylidae: Sphaerodactylus).</title>
        <authorList>
            <person name="Pinto B.J."/>
            <person name="Keating S.E."/>
            <person name="Gamble T."/>
        </authorList>
    </citation>
    <scope>NUCLEOTIDE SEQUENCE</scope>
    <source>
        <strain evidence="1">TG3544</strain>
    </source>
</reference>
<comment type="caution">
    <text evidence="1">The sequence shown here is derived from an EMBL/GenBank/DDBJ whole genome shotgun (WGS) entry which is preliminary data.</text>
</comment>
<evidence type="ECO:0000313" key="2">
    <source>
        <dbReference type="Proteomes" id="UP000827872"/>
    </source>
</evidence>
<gene>
    <name evidence="1" type="ORF">K3G42_012370</name>
</gene>
<name>A0ACB8EBB6_9SAUR</name>
<keyword evidence="2" id="KW-1185">Reference proteome</keyword>
<proteinExistence type="predicted"/>
<sequence>MSINYVLVFTWVYGLILAIGFSGNVLALALSFKYSSMKKNQLDVLLLSMAVADLLNLILMPFMLASMIYSTWVWGDSFCKFFQFCSAFSLAASIYSLCAVSIARARIILRPYRAPKATTTILMLIGVWLLSLLVSLPLRIHATMETRFSTNVSFCLPTVYQQHYQVVLSQFVLYYLIPVLVIAFNYLRLVLFLHKSPMMSLNPADEMFTLPKKQSAATDPQRGWTQGMSAWSRQEEFNMNLEDPARNFCKNFKECCPALRIDVVLH</sequence>
<dbReference type="Proteomes" id="UP000827872">
    <property type="component" value="Linkage Group LG14"/>
</dbReference>
<evidence type="ECO:0000313" key="1">
    <source>
        <dbReference type="EMBL" id="KAH7989658.1"/>
    </source>
</evidence>
<organism evidence="1 2">
    <name type="scientific">Sphaerodactylus townsendi</name>
    <dbReference type="NCBI Taxonomy" id="933632"/>
    <lineage>
        <taxon>Eukaryota</taxon>
        <taxon>Metazoa</taxon>
        <taxon>Chordata</taxon>
        <taxon>Craniata</taxon>
        <taxon>Vertebrata</taxon>
        <taxon>Euteleostomi</taxon>
        <taxon>Lepidosauria</taxon>
        <taxon>Squamata</taxon>
        <taxon>Bifurcata</taxon>
        <taxon>Gekkota</taxon>
        <taxon>Sphaerodactylidae</taxon>
        <taxon>Sphaerodactylus</taxon>
    </lineage>
</organism>
<accession>A0ACB8EBB6</accession>
<protein>
    <submittedName>
        <fullName evidence="1">Uncharacterized protein</fullName>
    </submittedName>
</protein>
<dbReference type="EMBL" id="CM037627">
    <property type="protein sequence ID" value="KAH7989658.1"/>
    <property type="molecule type" value="Genomic_DNA"/>
</dbReference>